<sequence>MMQTAQYSQPPPPIPNLSVPPPSTRHYPQRQYAERDPNRLRFFQPFRPFTRPGPGPITDAEFDGKRLRKSVMRKTVDYNSAIIKMLESRVWQRDFRDRRALQPDVMYYPDLQPPPSYADNPINSVTTRFVKTATNKMRCPIFCMAWTPEGRRLVTGASSGEFTLWNGLTFNFETILQLANTLVVLSPTAKDGEIEVRISVGVAESPTVPLLLLSTHTLYSVFVDELLSDELQTVINQGMGDKYLFLQIPCHTQAVELSMKNVTGAAGKGLILFSYSSGHTHMFFPARRNSALEQQERMAYGKTFLAHTQQDVTTSYNLQISMSIRARNIERHYASGSAKRKAKEQKETREQLVIQKTHKLTEYFDVYGDDDDAHDSPVRTMVWSHNDMWMVTGDHAGYVKYWQSNMNNVKMFQAHKEAIRGLRYTHCNSTKSSIHIIVCWASRRMRPFVTDPFVRLAKVGTASYYPFRLYALSTNYANEIGIRKVELEEVNPHLRGGRVENHSGKTTPSSPDQDSNLDLPVLSSRAQHNKRVSQLRHRGGSNNWSMQLLPGVKPSHERIGKVELEEVNPHLRGRRVENHLGKTTPSSPDRDSNLDLPVLSSRAQHDKRVSQLRHRGVFSPSDNKFVTCSDDGTLRIWDFMRCHEERILRGHGADVKCVHWHPQKGLIVSGSKDNQQPIKLWDPKSGQSLATLHAHKSTVMDIKWNTNGNWLVTASRDHLLKLFDLRNLSQEVQTFRGHKKEASSVAWHPYHEGLFASGGSDGAILFWHVGYVLTLIGTLRINETAKLSTEDLQHLVLLEKLKLMRLQTEKEQLAHDSIVWTLAWHPLGHILCSGSNDHTSKFWTRNRPGDLMRDKYNLNMLPAGIPGVDDLDLDEPAMIPGMGPEDKVDNSNSTPEEAAIPGLDFSDLPDDKQKIAQKKVPYSKPIPRNFQAHWNETSRCNVEEGIEDDDEEEDSEKWKGKNPLTDVITQLIETNPPPGVIPVSELEPQAIIIFGKILPVEGNPKLQQAIASGSEALSKLIQSGQLEELHDVMPHSDEHNHDTYINDEMEIDSGSEGLPDPLSSSAYSHMSSKERRRKSRFNDPNDHSRNMSLDGSHNMMPMDGQDKDMRSIAMMRQQFPPNSVPDQDMRFSTGDLDLRQPPMMPMGDQDFRRLHINNNIRHDITMDEDLRGYGMDQPRFDDCDVRNFGDQDLRGNPNSQHQQNMMEMGDVDFRHNPQGNHQNMLNMGPLSVRLDQNSPNHGPNMGMGPPSNKDIDARRHGFGSDSGNMQNIEDNGDSSGGRKVLLNTPQQFTGGPLPRGMLDKNQWRGGPPNDQWANGVREVVPEELAVTITIGGEEEILGQKVRIEENLEEILDQMDWVVWSMVEENLEGILDQMDQLEENLEEILG</sequence>
<feature type="compositionally biased region" description="Basic and acidic residues" evidence="7">
    <location>
        <begin position="494"/>
        <end position="503"/>
    </location>
</feature>
<dbReference type="GO" id="GO:0031124">
    <property type="term" value="P:mRNA 3'-end processing"/>
    <property type="evidence" value="ECO:0007669"/>
    <property type="project" value="InterPro"/>
</dbReference>
<feature type="compositionally biased region" description="Basic and acidic residues" evidence="7">
    <location>
        <begin position="1080"/>
        <end position="1089"/>
    </location>
</feature>
<organism evidence="8">
    <name type="scientific">Timema cristinae</name>
    <name type="common">Walking stick</name>
    <dbReference type="NCBI Taxonomy" id="61476"/>
    <lineage>
        <taxon>Eukaryota</taxon>
        <taxon>Metazoa</taxon>
        <taxon>Ecdysozoa</taxon>
        <taxon>Arthropoda</taxon>
        <taxon>Hexapoda</taxon>
        <taxon>Insecta</taxon>
        <taxon>Pterygota</taxon>
        <taxon>Neoptera</taxon>
        <taxon>Polyneoptera</taxon>
        <taxon>Phasmatodea</taxon>
        <taxon>Timematodea</taxon>
        <taxon>Timematoidea</taxon>
        <taxon>Timematidae</taxon>
        <taxon>Timema</taxon>
    </lineage>
</organism>
<dbReference type="InterPro" id="IPR015943">
    <property type="entry name" value="WD40/YVTN_repeat-like_dom_sf"/>
</dbReference>
<dbReference type="EMBL" id="OC317413">
    <property type="protein sequence ID" value="CAD7396674.1"/>
    <property type="molecule type" value="Genomic_DNA"/>
</dbReference>
<dbReference type="SUPFAM" id="SSF50978">
    <property type="entry name" value="WD40 repeat-like"/>
    <property type="match status" value="1"/>
</dbReference>
<keyword evidence="3" id="KW-0507">mRNA processing</keyword>
<feature type="region of interest" description="Disordered" evidence="7">
    <location>
        <begin position="884"/>
        <end position="909"/>
    </location>
</feature>
<dbReference type="PANTHER" id="PTHR22836:SF0">
    <property type="entry name" value="PRE-MRNA 3' END PROCESSING PROTEIN WDR33"/>
    <property type="match status" value="1"/>
</dbReference>
<dbReference type="PROSITE" id="PS50294">
    <property type="entry name" value="WD_REPEATS_REGION"/>
    <property type="match status" value="3"/>
</dbReference>
<evidence type="ECO:0000256" key="3">
    <source>
        <dbReference type="ARBA" id="ARBA00022664"/>
    </source>
</evidence>
<dbReference type="FunFam" id="2.130.10.10:FF:000069">
    <property type="entry name" value="WD repeat domain 33"/>
    <property type="match status" value="1"/>
</dbReference>
<evidence type="ECO:0000256" key="2">
    <source>
        <dbReference type="ARBA" id="ARBA00022574"/>
    </source>
</evidence>
<dbReference type="InterPro" id="IPR045245">
    <property type="entry name" value="Pfs2-like"/>
</dbReference>
<feature type="repeat" description="WD" evidence="6">
    <location>
        <begin position="134"/>
        <end position="166"/>
    </location>
</feature>
<name>A0A7R9GVT5_TIMCR</name>
<evidence type="ECO:0000313" key="8">
    <source>
        <dbReference type="EMBL" id="CAD7396674.1"/>
    </source>
</evidence>
<dbReference type="PANTHER" id="PTHR22836">
    <property type="entry name" value="WD40 REPEAT PROTEIN"/>
    <property type="match status" value="1"/>
</dbReference>
<dbReference type="InterPro" id="IPR036322">
    <property type="entry name" value="WD40_repeat_dom_sf"/>
</dbReference>
<evidence type="ECO:0000256" key="1">
    <source>
        <dbReference type="ARBA" id="ARBA00004123"/>
    </source>
</evidence>
<feature type="region of interest" description="Disordered" evidence="7">
    <location>
        <begin position="1050"/>
        <end position="1102"/>
    </location>
</feature>
<keyword evidence="5" id="KW-0539">Nucleus</keyword>
<evidence type="ECO:0000256" key="5">
    <source>
        <dbReference type="ARBA" id="ARBA00023242"/>
    </source>
</evidence>
<feature type="repeat" description="WD" evidence="6">
    <location>
        <begin position="648"/>
        <end position="674"/>
    </location>
</feature>
<feature type="repeat" description="WD" evidence="6">
    <location>
        <begin position="618"/>
        <end position="638"/>
    </location>
</feature>
<feature type="repeat" description="WD" evidence="6">
    <location>
        <begin position="812"/>
        <end position="843"/>
    </location>
</feature>
<dbReference type="Pfam" id="PF00400">
    <property type="entry name" value="WD40"/>
    <property type="match status" value="7"/>
</dbReference>
<evidence type="ECO:0000256" key="4">
    <source>
        <dbReference type="ARBA" id="ARBA00022737"/>
    </source>
</evidence>
<accession>A0A7R9GVT5</accession>
<feature type="repeat" description="WD" evidence="6">
    <location>
        <begin position="692"/>
        <end position="733"/>
    </location>
</feature>
<proteinExistence type="predicted"/>
<protein>
    <submittedName>
        <fullName evidence="8">Uncharacterized protein</fullName>
    </submittedName>
</protein>
<evidence type="ECO:0000256" key="7">
    <source>
        <dbReference type="SAM" id="MobiDB-lite"/>
    </source>
</evidence>
<dbReference type="Gene3D" id="2.130.10.10">
    <property type="entry name" value="YVTN repeat-like/Quinoprotein amine dehydrogenase"/>
    <property type="match status" value="4"/>
</dbReference>
<feature type="region of interest" description="Disordered" evidence="7">
    <location>
        <begin position="1"/>
        <end position="34"/>
    </location>
</feature>
<gene>
    <name evidence="8" type="ORF">TCEB3V08_LOCUS3733</name>
</gene>
<feature type="compositionally biased region" description="Basic residues" evidence="7">
    <location>
        <begin position="527"/>
        <end position="539"/>
    </location>
</feature>
<keyword evidence="4" id="KW-0677">Repeat</keyword>
<evidence type="ECO:0000256" key="6">
    <source>
        <dbReference type="PROSITE-ProRule" id="PRU00221"/>
    </source>
</evidence>
<dbReference type="GO" id="GO:0005847">
    <property type="term" value="C:mRNA cleavage and polyadenylation specificity factor complex"/>
    <property type="evidence" value="ECO:0007669"/>
    <property type="project" value="TreeGrafter"/>
</dbReference>
<dbReference type="CDD" id="cd00200">
    <property type="entry name" value="WD40"/>
    <property type="match status" value="1"/>
</dbReference>
<reference evidence="8" key="1">
    <citation type="submission" date="2020-11" db="EMBL/GenBank/DDBJ databases">
        <authorList>
            <person name="Tran Van P."/>
        </authorList>
    </citation>
    <scope>NUCLEOTIDE SEQUENCE</scope>
</reference>
<feature type="region of interest" description="Disordered" evidence="7">
    <location>
        <begin position="573"/>
        <end position="608"/>
    </location>
</feature>
<feature type="compositionally biased region" description="Pro residues" evidence="7">
    <location>
        <begin position="9"/>
        <end position="23"/>
    </location>
</feature>
<feature type="compositionally biased region" description="Polar residues" evidence="7">
    <location>
        <begin position="504"/>
        <end position="516"/>
    </location>
</feature>
<comment type="subcellular location">
    <subcellularLocation>
        <location evidence="1">Nucleus</location>
    </subcellularLocation>
</comment>
<dbReference type="SMART" id="SM00320">
    <property type="entry name" value="WD40"/>
    <property type="match status" value="7"/>
</dbReference>
<keyword evidence="2 6" id="KW-0853">WD repeat</keyword>
<dbReference type="InterPro" id="IPR001680">
    <property type="entry name" value="WD40_rpt"/>
</dbReference>
<feature type="repeat" description="WD" evidence="6">
    <location>
        <begin position="735"/>
        <end position="769"/>
    </location>
</feature>
<dbReference type="PROSITE" id="PS50082">
    <property type="entry name" value="WD_REPEATS_2"/>
    <property type="match status" value="6"/>
</dbReference>
<feature type="region of interest" description="Disordered" evidence="7">
    <location>
        <begin position="494"/>
        <end position="548"/>
    </location>
</feature>